<keyword evidence="1" id="KW-0812">Transmembrane</keyword>
<dbReference type="Pfam" id="PF11299">
    <property type="entry name" value="DUF3100"/>
    <property type="match status" value="1"/>
</dbReference>
<keyword evidence="1" id="KW-1133">Transmembrane helix</keyword>
<evidence type="ECO:0000313" key="2">
    <source>
        <dbReference type="EMBL" id="NNH21584.1"/>
    </source>
</evidence>
<feature type="transmembrane region" description="Helical" evidence="1">
    <location>
        <begin position="73"/>
        <end position="91"/>
    </location>
</feature>
<gene>
    <name evidence="2" type="ORF">HLB09_00490</name>
</gene>
<feature type="transmembrane region" description="Helical" evidence="1">
    <location>
        <begin position="166"/>
        <end position="190"/>
    </location>
</feature>
<dbReference type="Proteomes" id="UP000555552">
    <property type="component" value="Unassembled WGS sequence"/>
</dbReference>
<dbReference type="RefSeq" id="WP_171201453.1">
    <property type="nucleotide sequence ID" value="NZ_BAAANP010000011.1"/>
</dbReference>
<name>A0A849BLR5_9ACTN</name>
<protein>
    <submittedName>
        <fullName evidence="2">DUF3100 domain-containing protein</fullName>
    </submittedName>
</protein>
<feature type="transmembrane region" description="Helical" evidence="1">
    <location>
        <begin position="6"/>
        <end position="27"/>
    </location>
</feature>
<accession>A0A849BLR5</accession>
<reference evidence="2 3" key="1">
    <citation type="submission" date="2020-05" db="EMBL/GenBank/DDBJ databases">
        <title>MicrobeNet Type strains.</title>
        <authorList>
            <person name="Nicholson A.C."/>
        </authorList>
    </citation>
    <scope>NUCLEOTIDE SEQUENCE [LARGE SCALE GENOMIC DNA]</scope>
    <source>
        <strain evidence="2 3">JCM 14547</strain>
    </source>
</reference>
<feature type="transmembrane region" description="Helical" evidence="1">
    <location>
        <begin position="112"/>
        <end position="129"/>
    </location>
</feature>
<feature type="transmembrane region" description="Helical" evidence="1">
    <location>
        <begin position="237"/>
        <end position="259"/>
    </location>
</feature>
<feature type="transmembrane region" description="Helical" evidence="1">
    <location>
        <begin position="197"/>
        <end position="217"/>
    </location>
</feature>
<evidence type="ECO:0000256" key="1">
    <source>
        <dbReference type="SAM" id="Phobius"/>
    </source>
</evidence>
<dbReference type="AlphaFoldDB" id="A0A849BLR5"/>
<feature type="transmembrane region" description="Helical" evidence="1">
    <location>
        <begin position="34"/>
        <end position="53"/>
    </location>
</feature>
<dbReference type="InterPro" id="IPR021450">
    <property type="entry name" value="DUF3100"/>
</dbReference>
<keyword evidence="1" id="KW-0472">Membrane</keyword>
<dbReference type="EMBL" id="JABEMA010000003">
    <property type="protein sequence ID" value="NNH21584.1"/>
    <property type="molecule type" value="Genomic_DNA"/>
</dbReference>
<evidence type="ECO:0000313" key="3">
    <source>
        <dbReference type="Proteomes" id="UP000555552"/>
    </source>
</evidence>
<sequence>MDRPADLVAAWRLLAVALVIVVLSQLLGIRRIEVGIGTILLLPLLYAFLAGLVLNPSITGRVGKVLGRREVRLASPLIIVAILPFIARFGTTIGPDIEAVIAAGPALLLQELGNLGTIVLAFPVAVYLLKLRREAVGATFSVAREPSLAIIADRYGLRGPEGAGVLAVYVVGTLVGTIVFSVMASFVASLDVLDPRALAMACGVGSGSMMAACSGALAATLPEMEDTILAFAGTSNLLTYATGMYVTLFVALPLVEWMYRKAHPEDTRAAATPAATSDEEGAR</sequence>
<comment type="caution">
    <text evidence="2">The sequence shown here is derived from an EMBL/GenBank/DDBJ whole genome shotgun (WGS) entry which is preliminary data.</text>
</comment>
<keyword evidence="3" id="KW-1185">Reference proteome</keyword>
<proteinExistence type="predicted"/>
<organism evidence="2 3">
    <name type="scientific">Pseudokineococcus marinus</name>
    <dbReference type="NCBI Taxonomy" id="351215"/>
    <lineage>
        <taxon>Bacteria</taxon>
        <taxon>Bacillati</taxon>
        <taxon>Actinomycetota</taxon>
        <taxon>Actinomycetes</taxon>
        <taxon>Kineosporiales</taxon>
        <taxon>Kineosporiaceae</taxon>
        <taxon>Pseudokineococcus</taxon>
    </lineage>
</organism>